<dbReference type="Gene3D" id="1.25.10.10">
    <property type="entry name" value="Leucine-rich Repeat Variant"/>
    <property type="match status" value="1"/>
</dbReference>
<accession>A0A1Y2HMH0</accession>
<dbReference type="SUPFAM" id="SSF48371">
    <property type="entry name" value="ARM repeat"/>
    <property type="match status" value="1"/>
</dbReference>
<dbReference type="InterPro" id="IPR000225">
    <property type="entry name" value="Armadillo"/>
</dbReference>
<dbReference type="Proteomes" id="UP000193411">
    <property type="component" value="Unassembled WGS sequence"/>
</dbReference>
<sequence>MAARSRPVALAHGHGHGVSHRTDSVIEDHAMDTALPLSSPTRPTSSASSLSSTTSSRANPPSSNITVTVRPPSPSLAERILIPDPSTPSPTSDADLLADLLHSKFSHMSLERPDAPSLMDVFGSGLDRVSIRHLLPTHASLVKSALESTNLEYCTAIVTRVRKYLSMDRVPDAVDNVLALGILRRFADLLVFDDVPAPLKYEVCWVLTNVAAGSSAQTRELAATPGLVGALVRLVGASEMNRDVRVQALWCLGNIVGDGDQLKALVVREGGVQAAARFAGERVINHADVQDAQDDEDEEGEEDLNPTARIVAWFASNVSRGIRSADDWPAIQPLVPILHSLLTWPDTDTLVDAAWGLARVLQPIDHMHDLDTPPASPATAEMTHQLVHLLSLAAHDSVSSSTAIRLRSPALRALTNLSTATDAWHIQLLVDAGAVPVLYELVRSGTPALVGLPRWDAASPRAFAKDKVPGYMAKDAMLVLANMVACADLDVVGGMLESAPLVKLWYAVLVAGLVPQAAPTAPPPAFSTRSMRSSAAATAAAAVGIDVAIVREAAWAVSNLTTCRDPLVMDYLTRHVDVGDDWRQVLIAGIGAGTAAPADVLGLGVQMGLLVPRAGAAHRCAAAKCAPIGKARRGDQKTAWRGCKWPVK</sequence>
<evidence type="ECO:0000256" key="5">
    <source>
        <dbReference type="SAM" id="MobiDB-lite"/>
    </source>
</evidence>
<protein>
    <submittedName>
        <fullName evidence="6">Armadillo-type protein</fullName>
    </submittedName>
</protein>
<evidence type="ECO:0000256" key="1">
    <source>
        <dbReference type="ARBA" id="ARBA00010394"/>
    </source>
</evidence>
<feature type="compositionally biased region" description="Low complexity" evidence="5">
    <location>
        <begin position="34"/>
        <end position="58"/>
    </location>
</feature>
<evidence type="ECO:0000256" key="4">
    <source>
        <dbReference type="PROSITE-ProRule" id="PRU00259"/>
    </source>
</evidence>
<organism evidence="6 7">
    <name type="scientific">Catenaria anguillulae PL171</name>
    <dbReference type="NCBI Taxonomy" id="765915"/>
    <lineage>
        <taxon>Eukaryota</taxon>
        <taxon>Fungi</taxon>
        <taxon>Fungi incertae sedis</taxon>
        <taxon>Blastocladiomycota</taxon>
        <taxon>Blastocladiomycetes</taxon>
        <taxon>Blastocladiales</taxon>
        <taxon>Catenariaceae</taxon>
        <taxon>Catenaria</taxon>
    </lineage>
</organism>
<evidence type="ECO:0000256" key="2">
    <source>
        <dbReference type="ARBA" id="ARBA00022448"/>
    </source>
</evidence>
<dbReference type="InterPro" id="IPR016024">
    <property type="entry name" value="ARM-type_fold"/>
</dbReference>
<dbReference type="SMART" id="SM00185">
    <property type="entry name" value="ARM"/>
    <property type="match status" value="4"/>
</dbReference>
<dbReference type="AlphaFoldDB" id="A0A1Y2HMH0"/>
<dbReference type="InterPro" id="IPR011989">
    <property type="entry name" value="ARM-like"/>
</dbReference>
<evidence type="ECO:0000313" key="6">
    <source>
        <dbReference type="EMBL" id="ORZ34292.1"/>
    </source>
</evidence>
<dbReference type="PANTHER" id="PTHR23316">
    <property type="entry name" value="IMPORTIN ALPHA"/>
    <property type="match status" value="1"/>
</dbReference>
<evidence type="ECO:0000256" key="3">
    <source>
        <dbReference type="ARBA" id="ARBA00022927"/>
    </source>
</evidence>
<evidence type="ECO:0000313" key="7">
    <source>
        <dbReference type="Proteomes" id="UP000193411"/>
    </source>
</evidence>
<dbReference type="EMBL" id="MCFL01000029">
    <property type="protein sequence ID" value="ORZ34292.1"/>
    <property type="molecule type" value="Genomic_DNA"/>
</dbReference>
<feature type="repeat" description="ARM" evidence="4">
    <location>
        <begin position="226"/>
        <end position="270"/>
    </location>
</feature>
<proteinExistence type="inferred from homology"/>
<dbReference type="OrthoDB" id="29145at2759"/>
<keyword evidence="7" id="KW-1185">Reference proteome</keyword>
<reference evidence="6 7" key="1">
    <citation type="submission" date="2016-07" db="EMBL/GenBank/DDBJ databases">
        <title>Pervasive Adenine N6-methylation of Active Genes in Fungi.</title>
        <authorList>
            <consortium name="DOE Joint Genome Institute"/>
            <person name="Mondo S.J."/>
            <person name="Dannebaum R.O."/>
            <person name="Kuo R.C."/>
            <person name="Labutti K."/>
            <person name="Haridas S."/>
            <person name="Kuo A."/>
            <person name="Salamov A."/>
            <person name="Ahrendt S.R."/>
            <person name="Lipzen A."/>
            <person name="Sullivan W."/>
            <person name="Andreopoulos W.B."/>
            <person name="Clum A."/>
            <person name="Lindquist E."/>
            <person name="Daum C."/>
            <person name="Ramamoorthy G.K."/>
            <person name="Gryganskyi A."/>
            <person name="Culley D."/>
            <person name="Magnuson J.K."/>
            <person name="James T.Y."/>
            <person name="O'Malley M.A."/>
            <person name="Stajich J.E."/>
            <person name="Spatafora J.W."/>
            <person name="Visel A."/>
            <person name="Grigoriev I.V."/>
        </authorList>
    </citation>
    <scope>NUCLEOTIDE SEQUENCE [LARGE SCALE GENOMIC DNA]</scope>
    <source>
        <strain evidence="6 7">PL171</strain>
    </source>
</reference>
<dbReference type="STRING" id="765915.A0A1Y2HMH0"/>
<dbReference type="PROSITE" id="PS50176">
    <property type="entry name" value="ARM_REPEAT"/>
    <property type="match status" value="1"/>
</dbReference>
<feature type="region of interest" description="Disordered" evidence="5">
    <location>
        <begin position="1"/>
        <end position="20"/>
    </location>
</feature>
<comment type="caution">
    <text evidence="6">The sequence shown here is derived from an EMBL/GenBank/DDBJ whole genome shotgun (WGS) entry which is preliminary data.</text>
</comment>
<gene>
    <name evidence="6" type="ORF">BCR44DRAFT_1156361</name>
</gene>
<name>A0A1Y2HMH0_9FUNG</name>
<comment type="similarity">
    <text evidence="1">Belongs to the importin alpha family.</text>
</comment>
<feature type="region of interest" description="Disordered" evidence="5">
    <location>
        <begin position="34"/>
        <end position="71"/>
    </location>
</feature>
<dbReference type="GO" id="GO:0015031">
    <property type="term" value="P:protein transport"/>
    <property type="evidence" value="ECO:0007669"/>
    <property type="project" value="UniProtKB-KW"/>
</dbReference>
<keyword evidence="3" id="KW-0653">Protein transport</keyword>
<keyword evidence="2" id="KW-0813">Transport</keyword>